<keyword evidence="2" id="KW-1185">Reference proteome</keyword>
<dbReference type="Proteomes" id="UP000658720">
    <property type="component" value="Unassembled WGS sequence"/>
</dbReference>
<name>A0ABR9VPQ9_9SYNC</name>
<dbReference type="InterPro" id="IPR015946">
    <property type="entry name" value="KH_dom-like_a/b"/>
</dbReference>
<dbReference type="InterPro" id="IPR003718">
    <property type="entry name" value="OsmC/Ohr_fam"/>
</dbReference>
<evidence type="ECO:0000313" key="2">
    <source>
        <dbReference type="Proteomes" id="UP000658720"/>
    </source>
</evidence>
<organism evidence="1 2">
    <name type="scientific">Synechocystis salina LEGE 00031</name>
    <dbReference type="NCBI Taxonomy" id="1828736"/>
    <lineage>
        <taxon>Bacteria</taxon>
        <taxon>Bacillati</taxon>
        <taxon>Cyanobacteriota</taxon>
        <taxon>Cyanophyceae</taxon>
        <taxon>Synechococcales</taxon>
        <taxon>Merismopediaceae</taxon>
        <taxon>Synechocystis</taxon>
    </lineage>
</organism>
<reference evidence="1 2" key="1">
    <citation type="submission" date="2020-10" db="EMBL/GenBank/DDBJ databases">
        <authorList>
            <person name="Castelo-Branco R."/>
            <person name="Eusebio N."/>
            <person name="Adriana R."/>
            <person name="Vieira A."/>
            <person name="Brugerolle De Fraissinette N."/>
            <person name="Rezende De Castro R."/>
            <person name="Schneider M.P."/>
            <person name="Vasconcelos V."/>
            <person name="Leao P.N."/>
        </authorList>
    </citation>
    <scope>NUCLEOTIDE SEQUENCE [LARGE SCALE GENOMIC DNA]</scope>
    <source>
        <strain evidence="1 2">LEGE 00031</strain>
    </source>
</reference>
<comment type="caution">
    <text evidence="1">The sequence shown here is derived from an EMBL/GenBank/DDBJ whole genome shotgun (WGS) entry which is preliminary data.</text>
</comment>
<dbReference type="PANTHER" id="PTHR42830">
    <property type="entry name" value="OSMOTICALLY INDUCIBLE FAMILY PROTEIN"/>
    <property type="match status" value="1"/>
</dbReference>
<evidence type="ECO:0000313" key="1">
    <source>
        <dbReference type="EMBL" id="MBE9253348.1"/>
    </source>
</evidence>
<dbReference type="RefSeq" id="WP_194019215.1">
    <property type="nucleotide sequence ID" value="NZ_JADEVV010000011.1"/>
</dbReference>
<dbReference type="Pfam" id="PF02566">
    <property type="entry name" value="OsmC"/>
    <property type="match status" value="1"/>
</dbReference>
<dbReference type="InterPro" id="IPR052707">
    <property type="entry name" value="OsmC_Ohr_Peroxiredoxin"/>
</dbReference>
<accession>A0ABR9VPQ9</accession>
<dbReference type="SUPFAM" id="SSF82784">
    <property type="entry name" value="OsmC-like"/>
    <property type="match status" value="1"/>
</dbReference>
<protein>
    <submittedName>
        <fullName evidence="1">OsmC family protein</fullName>
    </submittedName>
</protein>
<dbReference type="EMBL" id="JADEVV010000011">
    <property type="protein sequence ID" value="MBE9253348.1"/>
    <property type="molecule type" value="Genomic_DNA"/>
</dbReference>
<gene>
    <name evidence="1" type="ORF">IQ217_05600</name>
</gene>
<sequence>MSEYYASVKWTRGRDEPYIDNKYSRGHVWEFDGGVSVSASSSPHVVPLPYSVEANVDPEEAFVASLSSCHMLFFLSIAAKKRFVVESYIDDAIGIVENDQSGRISMTKVTLRPKIVFTGDRIPSREDLEKMHHLSHEQCFIANSVKTVVTTEINA</sequence>
<dbReference type="InterPro" id="IPR036102">
    <property type="entry name" value="OsmC/Ohrsf"/>
</dbReference>
<dbReference type="PANTHER" id="PTHR42830:SF2">
    <property type="entry name" value="OSMC_OHR FAMILY PROTEIN"/>
    <property type="match status" value="1"/>
</dbReference>
<proteinExistence type="predicted"/>
<dbReference type="Gene3D" id="3.30.300.20">
    <property type="match status" value="1"/>
</dbReference>